<dbReference type="InterPro" id="IPR006849">
    <property type="entry name" value="Elp1"/>
</dbReference>
<dbReference type="InterPro" id="IPR056164">
    <property type="entry name" value="Beta-prop_ELP1_1st"/>
</dbReference>
<evidence type="ECO:0000256" key="5">
    <source>
        <dbReference type="ARBA" id="ARBA00029535"/>
    </source>
</evidence>
<dbReference type="InterPro" id="IPR056165">
    <property type="entry name" value="Beta-prop_ELP1_2nd"/>
</dbReference>
<keyword evidence="4" id="KW-0819">tRNA processing</keyword>
<evidence type="ECO:0000256" key="1">
    <source>
        <dbReference type="ARBA" id="ARBA00005043"/>
    </source>
</evidence>
<evidence type="ECO:0000256" key="7">
    <source>
        <dbReference type="SAM" id="MobiDB-lite"/>
    </source>
</evidence>
<dbReference type="Proteomes" id="UP000019132">
    <property type="component" value="Unassembled WGS sequence"/>
</dbReference>
<feature type="region of interest" description="Disordered" evidence="7">
    <location>
        <begin position="1321"/>
        <end position="1348"/>
    </location>
</feature>
<comment type="pathway">
    <text evidence="1">tRNA modification; 5-methoxycarbonylmethyl-2-thiouridine-tRNA biosynthesis.</text>
</comment>
<dbReference type="Gene3D" id="2.130.10.10">
    <property type="entry name" value="YVTN repeat-like/Quinoprotein amine dehydrogenase"/>
    <property type="match status" value="1"/>
</dbReference>
<evidence type="ECO:0000259" key="11">
    <source>
        <dbReference type="Pfam" id="PF23925"/>
    </source>
</evidence>
<evidence type="ECO:0000259" key="9">
    <source>
        <dbReference type="Pfam" id="PF23797"/>
    </source>
</evidence>
<dbReference type="PANTHER" id="PTHR12747:SF0">
    <property type="entry name" value="ELONGATOR COMPLEX PROTEIN 1"/>
    <property type="match status" value="1"/>
</dbReference>
<dbReference type="Pfam" id="PF04762">
    <property type="entry name" value="Beta-prop_ELP1_1st"/>
    <property type="match status" value="2"/>
</dbReference>
<feature type="region of interest" description="Disordered" evidence="7">
    <location>
        <begin position="1172"/>
        <end position="1191"/>
    </location>
</feature>
<feature type="compositionally biased region" description="Low complexity" evidence="7">
    <location>
        <begin position="1324"/>
        <end position="1345"/>
    </location>
</feature>
<keyword evidence="13" id="KW-1185">Reference proteome</keyword>
<reference evidence="12" key="3">
    <citation type="submission" date="2015-02" db="UniProtKB">
        <authorList>
            <consortium name="EnsemblProtists"/>
        </authorList>
    </citation>
    <scope>IDENTIFICATION</scope>
    <source>
        <strain evidence="12">DAOM BR144</strain>
    </source>
</reference>
<dbReference type="SUPFAM" id="SSF69322">
    <property type="entry name" value="Tricorn protease domain 2"/>
    <property type="match status" value="1"/>
</dbReference>
<reference evidence="13" key="1">
    <citation type="journal article" date="2010" name="Genome Biol.">
        <title>Genome sequence of the necrotrophic plant pathogen Pythium ultimum reveals original pathogenicity mechanisms and effector repertoire.</title>
        <authorList>
            <person name="Levesque C.A."/>
            <person name="Brouwer H."/>
            <person name="Cano L."/>
            <person name="Hamilton J.P."/>
            <person name="Holt C."/>
            <person name="Huitema E."/>
            <person name="Raffaele S."/>
            <person name="Robideau G.P."/>
            <person name="Thines M."/>
            <person name="Win J."/>
            <person name="Zerillo M.M."/>
            <person name="Beakes G.W."/>
            <person name="Boore J.L."/>
            <person name="Busam D."/>
            <person name="Dumas B."/>
            <person name="Ferriera S."/>
            <person name="Fuerstenberg S.I."/>
            <person name="Gachon C.M."/>
            <person name="Gaulin E."/>
            <person name="Govers F."/>
            <person name="Grenville-Briggs L."/>
            <person name="Horner N."/>
            <person name="Hostetler J."/>
            <person name="Jiang R.H."/>
            <person name="Johnson J."/>
            <person name="Krajaejun T."/>
            <person name="Lin H."/>
            <person name="Meijer H.J."/>
            <person name="Moore B."/>
            <person name="Morris P."/>
            <person name="Phuntmart V."/>
            <person name="Puiu D."/>
            <person name="Shetty J."/>
            <person name="Stajich J.E."/>
            <person name="Tripathy S."/>
            <person name="Wawra S."/>
            <person name="van West P."/>
            <person name="Whitty B.R."/>
            <person name="Coutinho P.M."/>
            <person name="Henrissat B."/>
            <person name="Martin F."/>
            <person name="Thomas P.D."/>
            <person name="Tyler B.M."/>
            <person name="De Vries R.P."/>
            <person name="Kamoun S."/>
            <person name="Yandell M."/>
            <person name="Tisserat N."/>
            <person name="Buell C.R."/>
        </authorList>
    </citation>
    <scope>NUCLEOTIDE SEQUENCE</scope>
    <source>
        <strain evidence="13">DAOM:BR144</strain>
    </source>
</reference>
<evidence type="ECO:0000259" key="10">
    <source>
        <dbReference type="Pfam" id="PF23878"/>
    </source>
</evidence>
<dbReference type="GO" id="GO:0005829">
    <property type="term" value="C:cytosol"/>
    <property type="evidence" value="ECO:0007669"/>
    <property type="project" value="TreeGrafter"/>
</dbReference>
<dbReference type="InterPro" id="IPR056167">
    <property type="entry name" value="A-sol_ELP1"/>
</dbReference>
<feature type="domain" description="ELP1 first N-terminal beta-propeller" evidence="8">
    <location>
        <begin position="180"/>
        <end position="347"/>
    </location>
</feature>
<keyword evidence="6" id="KW-0539">Nucleus</keyword>
<dbReference type="EMBL" id="GL376567">
    <property type="status" value="NOT_ANNOTATED_CDS"/>
    <property type="molecule type" value="Genomic_DNA"/>
</dbReference>
<dbReference type="PIRSF" id="PIRSF017233">
    <property type="entry name" value="IKAP"/>
    <property type="match status" value="1"/>
</dbReference>
<feature type="domain" description="ELP1 alpha-solenoid" evidence="11">
    <location>
        <begin position="690"/>
        <end position="914"/>
    </location>
</feature>
<dbReference type="InterPro" id="IPR015943">
    <property type="entry name" value="WD40/YVTN_repeat-like_dom_sf"/>
</dbReference>
<dbReference type="InterPro" id="IPR056166">
    <property type="entry name" value="TPR_ELP1"/>
</dbReference>
<dbReference type="VEuPathDB" id="FungiDB:PYU1_G004254"/>
<evidence type="ECO:0000259" key="8">
    <source>
        <dbReference type="Pfam" id="PF04762"/>
    </source>
</evidence>
<feature type="domain" description="ELP1 N-terminal second beta-propeller" evidence="9">
    <location>
        <begin position="399"/>
        <end position="666"/>
    </location>
</feature>
<dbReference type="Pfam" id="PF23878">
    <property type="entry name" value="TPR_ELP1"/>
    <property type="match status" value="1"/>
</dbReference>
<dbReference type="eggNOG" id="KOG1920">
    <property type="taxonomic scope" value="Eukaryota"/>
</dbReference>
<dbReference type="GO" id="GO:0005634">
    <property type="term" value="C:nucleus"/>
    <property type="evidence" value="ECO:0007669"/>
    <property type="project" value="UniProtKB-SubCell"/>
</dbReference>
<dbReference type="EnsemblProtists" id="PYU1_T004264">
    <property type="protein sequence ID" value="PYU1_T004264"/>
    <property type="gene ID" value="PYU1_G004254"/>
</dbReference>
<evidence type="ECO:0000313" key="12">
    <source>
        <dbReference type="EnsemblProtists" id="PYU1_T004264"/>
    </source>
</evidence>
<evidence type="ECO:0000256" key="6">
    <source>
        <dbReference type="PIRNR" id="PIRNR017233"/>
    </source>
</evidence>
<sequence>MRNLVSLRHRCWPLQHVAAAEQEFAALALNDSENQAYFLRRNGRIDAATLEEDDAQQELLVELQELIPVGAADDEDNGDALTSQWQWMDYVAELDVLVCANVNGTLAVVDVNARDGEEIGAMDGGIRGIAWSSNQEMLAVVTGVGTVLVMNTQWEVLYETQLDAFLPAGLSRMQPEGSSSSEIAICWREDSQYLVLNVPLIAAVGGKTVQKVMVFTGQLEFHALGRLEDGRDIPQLGAALDWCPNHSLIASSETRKEQLFIVFFERNGLRHGEFSLPAEYRASSYRVTQVAWNIESDILAVALESAGDNATHSVVQLWARNNYHWYLKQERRLHLEAKRLVQLTWDDELANKLHLLSTSSDGASHALLQEEFTWDVSRGEREIASSGTDTRKSVVVTGVVDGNKLLLTPLHQALVPPPFALHQVEFPVAVNSVVFDSQNEALVVLLSNGDVYLVGNYLSSAEQTLLQVEEAEHFTSLQWVHWSRQDKSLSLVAKSGWYDALILVSAESTGSGELVVATNSPLLEGARRAEEIVNKGDPESSRSIAIQTHDGTMYTVNPHDVGPVPVESSDRYPAFAQFVVIAVESASQAAQGYLVVGLQATSKLYVDDQLLASACSTFRYCPAASILVFTTLGSQAQLRMMPLQGLQKRQFDVYEPRMVERGAKLVAVIGDRANVVVQMPRGNLECMAPRLLVLALAVQQIEQLQYVAALEICRKHRLDLNLLVDFDSASFLANFPTRLIRQFLEAKSAQITSDRLCLFITNLHPVDVWKTKYLPQVAPFIATSVSAAPAANADDAGKVNSVCQAIMAAIEELERLEECTDATRSALLLPFLTSTVKQSPPQYDAALTKIQALLQSDGDSLSIAKRAMKHLILLTQVDVLFDEALGLYDLELVRFIATYSQRDPKEYVPFLDELARIECAELQKYTIDVHLQRFEKALVHLSALIMSSAQDMDKKLKYEEDALALIKRGSLYDQALALFPASSKASDVAKAFHKRILLLKGGHLEATNQHEAAAYVYLSVSAFTEAQRAFLAAGQWQMGLSLAFKAKQNTPAEIQNLAYEVAQKLVEKQDRTVDNVIAAARIYVEYCRDIDEAVTVLVANKQYEEAWRLAYLHKREDLIESDIESGVLQTYDEIRAEISNQSAAYLKHWTRLTTIREQKRLFKLHGIDGSRWQQDGDGDDANSVVSGAPSAADSALSNASMRSVGSHNSALSIGNFAMQTLAQATSSHFYATQTLGNAGATTQKKKRLSRSERRNKIKAGSIEEEQHVHQQIVANQPSANMKTEVAQLLRMLVVFGHIAQAQTLQREFGAFVQRTEVEHPLPAAPAKQTTTTQQQEADAAETPADGASLLPSRSWRLAAFVE</sequence>
<name>K3WH23_GLOUD</name>
<dbReference type="PANTHER" id="PTHR12747">
    <property type="entry name" value="ELONGATOR COMPLEX PROTEIN 1"/>
    <property type="match status" value="1"/>
</dbReference>
<proteinExistence type="inferred from homology"/>
<dbReference type="STRING" id="431595.K3WH23"/>
<organism evidence="12 13">
    <name type="scientific">Globisporangium ultimum (strain ATCC 200006 / CBS 805.95 / DAOM BR144)</name>
    <name type="common">Pythium ultimum</name>
    <dbReference type="NCBI Taxonomy" id="431595"/>
    <lineage>
        <taxon>Eukaryota</taxon>
        <taxon>Sar</taxon>
        <taxon>Stramenopiles</taxon>
        <taxon>Oomycota</taxon>
        <taxon>Peronosporomycetes</taxon>
        <taxon>Pythiales</taxon>
        <taxon>Pythiaceae</taxon>
        <taxon>Globisporangium</taxon>
    </lineage>
</organism>
<evidence type="ECO:0000256" key="2">
    <source>
        <dbReference type="ARBA" id="ARBA00006086"/>
    </source>
</evidence>
<dbReference type="GO" id="GO:0002926">
    <property type="term" value="P:tRNA wobble base 5-methoxycarbonylmethyl-2-thiouridinylation"/>
    <property type="evidence" value="ECO:0007669"/>
    <property type="project" value="TreeGrafter"/>
</dbReference>
<comment type="subcellular location">
    <subcellularLocation>
        <location evidence="6">Cytoplasm</location>
    </subcellularLocation>
    <subcellularLocation>
        <location evidence="6">Nucleus</location>
    </subcellularLocation>
</comment>
<evidence type="ECO:0000256" key="4">
    <source>
        <dbReference type="ARBA" id="ARBA00022694"/>
    </source>
</evidence>
<comment type="function">
    <text evidence="6">Component of the elongator complex which is required for multiple tRNA modifications, including mcm5U (5-methoxycarbonylmethyl uridine), mcm5s2U (5-methoxycarbonylmethyl-2-thiouridine), and ncm5U (5-carbamoylmethyl uridine). The elongator complex catalyzes formation of carboxymethyluridine in the wobble base at position 34 in tRNAs.</text>
</comment>
<dbReference type="Pfam" id="PF23797">
    <property type="entry name" value="Beta-prop_ELP1_2nd"/>
    <property type="match status" value="1"/>
</dbReference>
<accession>K3WH23</accession>
<dbReference type="GO" id="GO:0033588">
    <property type="term" value="C:elongator holoenzyme complex"/>
    <property type="evidence" value="ECO:0007669"/>
    <property type="project" value="InterPro"/>
</dbReference>
<dbReference type="GO" id="GO:0000049">
    <property type="term" value="F:tRNA binding"/>
    <property type="evidence" value="ECO:0007669"/>
    <property type="project" value="TreeGrafter"/>
</dbReference>
<evidence type="ECO:0000256" key="3">
    <source>
        <dbReference type="ARBA" id="ARBA00022490"/>
    </source>
</evidence>
<dbReference type="UniPathway" id="UPA00988"/>
<protein>
    <recommendedName>
        <fullName evidence="5 6">Elongator complex protein 1</fullName>
    </recommendedName>
</protein>
<reference evidence="13" key="2">
    <citation type="submission" date="2010-04" db="EMBL/GenBank/DDBJ databases">
        <authorList>
            <person name="Buell R."/>
            <person name="Hamilton J."/>
            <person name="Hostetler J."/>
        </authorList>
    </citation>
    <scope>NUCLEOTIDE SEQUENCE [LARGE SCALE GENOMIC DNA]</scope>
    <source>
        <strain evidence="13">DAOM:BR144</strain>
    </source>
</reference>
<dbReference type="HOGENOM" id="CLU_001477_2_0_1"/>
<feature type="domain" description="ELP1 TPR" evidence="10">
    <location>
        <begin position="923"/>
        <end position="1108"/>
    </location>
</feature>
<dbReference type="InParanoid" id="K3WH23"/>
<feature type="domain" description="ELP1 first N-terminal beta-propeller" evidence="8">
    <location>
        <begin position="1"/>
        <end position="164"/>
    </location>
</feature>
<dbReference type="Pfam" id="PF23925">
    <property type="entry name" value="A-sol_ELP1"/>
    <property type="match status" value="1"/>
</dbReference>
<evidence type="ECO:0000313" key="13">
    <source>
        <dbReference type="Proteomes" id="UP000019132"/>
    </source>
</evidence>
<comment type="similarity">
    <text evidence="2 6">Belongs to the ELP1/IKA1 family.</text>
</comment>
<dbReference type="OMA" id="WRESLYC"/>
<keyword evidence="3 6" id="KW-0963">Cytoplasm</keyword>